<feature type="compositionally biased region" description="Polar residues" evidence="2">
    <location>
        <begin position="476"/>
        <end position="490"/>
    </location>
</feature>
<feature type="compositionally biased region" description="Polar residues" evidence="2">
    <location>
        <begin position="439"/>
        <end position="451"/>
    </location>
</feature>
<dbReference type="EMBL" id="KV921921">
    <property type="protein sequence ID" value="ORE06538.1"/>
    <property type="molecule type" value="Genomic_DNA"/>
</dbReference>
<name>A0A1X0R3P1_RHIZD</name>
<reference evidence="3" key="1">
    <citation type="journal article" date="2016" name="Proc. Natl. Acad. Sci. U.S.A.">
        <title>Lipid metabolic changes in an early divergent fungus govern the establishment of a mutualistic symbiosis with endobacteria.</title>
        <authorList>
            <person name="Lastovetsky O.A."/>
            <person name="Gaspar M.L."/>
            <person name="Mondo S.J."/>
            <person name="LaButti K.M."/>
            <person name="Sandor L."/>
            <person name="Grigoriev I.V."/>
            <person name="Henry S.A."/>
            <person name="Pawlowska T.E."/>
        </authorList>
    </citation>
    <scope>NUCLEOTIDE SEQUENCE [LARGE SCALE GENOMIC DNA]</scope>
    <source>
        <strain evidence="3">ATCC 52814</strain>
    </source>
</reference>
<feature type="compositionally biased region" description="Basic and acidic residues" evidence="2">
    <location>
        <begin position="364"/>
        <end position="374"/>
    </location>
</feature>
<feature type="compositionally biased region" description="Low complexity" evidence="2">
    <location>
        <begin position="256"/>
        <end position="272"/>
    </location>
</feature>
<feature type="compositionally biased region" description="Basic and acidic residues" evidence="2">
    <location>
        <begin position="753"/>
        <end position="764"/>
    </location>
</feature>
<feature type="region of interest" description="Disordered" evidence="2">
    <location>
        <begin position="1"/>
        <end position="28"/>
    </location>
</feature>
<evidence type="ECO:0000256" key="2">
    <source>
        <dbReference type="SAM" id="MobiDB-lite"/>
    </source>
</evidence>
<feature type="compositionally biased region" description="Polar residues" evidence="2">
    <location>
        <begin position="376"/>
        <end position="393"/>
    </location>
</feature>
<feature type="compositionally biased region" description="Polar residues" evidence="2">
    <location>
        <begin position="765"/>
        <end position="774"/>
    </location>
</feature>
<dbReference type="AlphaFoldDB" id="A0A1X0R3P1"/>
<feature type="compositionally biased region" description="Basic and acidic residues" evidence="2">
    <location>
        <begin position="126"/>
        <end position="139"/>
    </location>
</feature>
<protein>
    <recommendedName>
        <fullName evidence="4">WW domain-containing protein</fullName>
    </recommendedName>
</protein>
<dbReference type="Proteomes" id="UP000242414">
    <property type="component" value="Unassembled WGS sequence"/>
</dbReference>
<gene>
    <name evidence="3" type="ORF">BCV72DRAFT_305451</name>
</gene>
<feature type="coiled-coil region" evidence="1">
    <location>
        <begin position="602"/>
        <end position="636"/>
    </location>
</feature>
<sequence>MSYRNKGSETPGRPEVFERLGTVSNSSDHNYYSYNSSYRNHGYNSSSSDYYRYRRRSPSLYYNDRYDDRYDGRYSDRYDDRYGDRYYNDRYSYRSSDSGLKIVKSYNSNNNNSYHHKQDYYSSSSDKSRINFVKNDKKPISFVPNKSGEDSYDRREPSPTTDRDKAARDLQITVTRDKKSDHQEDRHDDAYNTSSATSREIAMTPSQRSDSSQRKSSAGTDNNTRFNSQADQQKSQVKRNQSPPNKSKLEKKSVDNNKSNSSVIVTTTTATTQKPALTSLSALRETKSDSTVQLEKPPTEPAAMRNGKIAGLLDPLSKSSPVTTKSVNNLSAESESTKRDSTITSNQAPTKPSTIRTAVNQKNRGNDPIKEKSNSLRKLSNAMNKPSLPTTNDPKSNTSAPSTKPTSSATAKALNKQDNKTAQSNQLKVVADNILVSPNSQEHQKPRQLQQPAPPPTTVAHGQLEPIKHTKESTRTNDPVSMHAPSQASVEQQKKELEKKLEEKHVEQLQQLLRLQEGEEELARERVNKETEADQNTIATLQELIKSSKEKQSKYEEQMNMFPPESQEWMDARNNIEVTKVFINDLNDQHTNIMDSITGILNQQLEAIQTNFKELIRKAQEEYDSEKRQIDNLFKIKKSSSSSSTKKSIISIKNVTEPSTTTVNPQVAVLMNQCPTQDTMKQQASEQITRTLIEKQNGIPRASSIKATYTPVETGPAAPTPQKQASPEPTKQAIPAPTAPPQTISTTIAPEASKMDTNDTDKQHNVNNSPNNTIPRKRRRVFTDSTEASVIINNDVSLTSPNTTTTTTTLAPSPIQQHIEKPVEEERVEKAVKRHKYDPFAPADHDTITPPVSASVSARSLNEINQPQKGRREFLLPIDERDDVVIDIFTNKGAVHRQSPALTNSFTPQTSPVEACISDPMEVDQEPIRDSNKTISAQETRIEKMDIEQPVTETPGDKKSVIVGSSTVNVSAKKPRTTTKVPKIWKVRMDDDTGDVYYQHRVTGEIRLDRPC</sequence>
<feature type="compositionally biased region" description="Polar residues" evidence="2">
    <location>
        <begin position="317"/>
        <end position="334"/>
    </location>
</feature>
<feature type="compositionally biased region" description="Low complexity" evidence="2">
    <location>
        <begin position="394"/>
        <end position="413"/>
    </location>
</feature>
<evidence type="ECO:0008006" key="4">
    <source>
        <dbReference type="Google" id="ProtNLM"/>
    </source>
</evidence>
<feature type="region of interest" description="Disordered" evidence="2">
    <location>
        <begin position="439"/>
        <end position="497"/>
    </location>
</feature>
<feature type="compositionally biased region" description="Basic and acidic residues" evidence="2">
    <location>
        <begin position="466"/>
        <end position="475"/>
    </location>
</feature>
<feature type="compositionally biased region" description="Polar residues" evidence="2">
    <location>
        <begin position="342"/>
        <end position="363"/>
    </location>
</feature>
<evidence type="ECO:0000313" key="3">
    <source>
        <dbReference type="EMBL" id="ORE06538.1"/>
    </source>
</evidence>
<dbReference type="OrthoDB" id="10381166at2759"/>
<feature type="region of interest" description="Disordered" evidence="2">
    <location>
        <begin position="107"/>
        <end position="425"/>
    </location>
</feature>
<organism evidence="3">
    <name type="scientific">Rhizopus microsporus var. microsporus</name>
    <dbReference type="NCBI Taxonomy" id="86635"/>
    <lineage>
        <taxon>Eukaryota</taxon>
        <taxon>Fungi</taxon>
        <taxon>Fungi incertae sedis</taxon>
        <taxon>Mucoromycota</taxon>
        <taxon>Mucoromycotina</taxon>
        <taxon>Mucoromycetes</taxon>
        <taxon>Mucorales</taxon>
        <taxon>Mucorineae</taxon>
        <taxon>Rhizopodaceae</taxon>
        <taxon>Rhizopus</taxon>
    </lineage>
</organism>
<feature type="region of interest" description="Disordered" evidence="2">
    <location>
        <begin position="711"/>
        <end position="781"/>
    </location>
</feature>
<feature type="compositionally biased region" description="Basic and acidic residues" evidence="2">
    <location>
        <begin position="175"/>
        <end position="190"/>
    </location>
</feature>
<proteinExistence type="predicted"/>
<feature type="compositionally biased region" description="Low complexity" evidence="2">
    <location>
        <begin position="729"/>
        <end position="750"/>
    </location>
</feature>
<accession>A0A1X0R3P1</accession>
<feature type="compositionally biased region" description="Basic and acidic residues" evidence="2">
    <location>
        <begin position="147"/>
        <end position="168"/>
    </location>
</feature>
<keyword evidence="1" id="KW-0175">Coiled coil</keyword>
<dbReference type="VEuPathDB" id="FungiDB:BCV72DRAFT_305451"/>
<feature type="compositionally biased region" description="Low complexity" evidence="2">
    <location>
        <begin position="206"/>
        <end position="217"/>
    </location>
</feature>
<feature type="compositionally biased region" description="Polar residues" evidence="2">
    <location>
        <begin position="218"/>
        <end position="245"/>
    </location>
</feature>
<evidence type="ECO:0000256" key="1">
    <source>
        <dbReference type="SAM" id="Coils"/>
    </source>
</evidence>